<accession>G3XYC0</accession>
<dbReference type="AlphaFoldDB" id="G3XYC0"/>
<protein>
    <submittedName>
        <fullName evidence="1">Uncharacterized protein</fullName>
    </submittedName>
</protein>
<dbReference type="OrthoDB" id="3641682at2759"/>
<sequence length="251" mass="27551">MHLGISGTLKHITHDSMMMILMSFLTLAATALTAPSLHIREDLRMYNDNESLMVCDGVPLPSTVQLNPVKVGDISPCFSDQVDITLQRAAETVHVMDTFPMPRREANSTDAVSMRNLEQRQTGACRMWSPAKESWRRRSPSELLAETVGHASQWISGGFAVQASWTTGLDYQCTASSHQTVCIWYNTAHTAYTAQNGLYNVCTGFNPNNDAGFVMFSPNQNNKGGGFYCVIGTCRSQGQNYWDKSGPAGGP</sequence>
<dbReference type="Proteomes" id="UP000009038">
    <property type="component" value="Unassembled WGS sequence"/>
</dbReference>
<evidence type="ECO:0000313" key="2">
    <source>
        <dbReference type="Proteomes" id="UP000009038"/>
    </source>
</evidence>
<comment type="caution">
    <text evidence="1">The sequence shown here is derived from an EMBL/GenBank/DDBJ whole genome shotgun (WGS) entry which is preliminary data.</text>
</comment>
<dbReference type="EMBL" id="ACJE01000008">
    <property type="protein sequence ID" value="EHA24750.1"/>
    <property type="molecule type" value="Genomic_DNA"/>
</dbReference>
<reference evidence="1 2" key="1">
    <citation type="journal article" date="2011" name="Genome Res.">
        <title>Comparative genomics of citric-acid-producing Aspergillus niger ATCC 1015 versus enzyme-producing CBS 513.88.</title>
        <authorList>
            <person name="Andersen M.R."/>
            <person name="Salazar M.P."/>
            <person name="Schaap P.J."/>
            <person name="van de Vondervoort P.J."/>
            <person name="Culley D."/>
            <person name="Thykaer J."/>
            <person name="Frisvad J.C."/>
            <person name="Nielsen K.F."/>
            <person name="Albang R."/>
            <person name="Albermann K."/>
            <person name="Berka R.M."/>
            <person name="Braus G.H."/>
            <person name="Braus-Stromeyer S.A."/>
            <person name="Corrochano L.M."/>
            <person name="Dai Z."/>
            <person name="van Dijck P.W."/>
            <person name="Hofmann G."/>
            <person name="Lasure L.L."/>
            <person name="Magnuson J.K."/>
            <person name="Menke H."/>
            <person name="Meijer M."/>
            <person name="Meijer S.L."/>
            <person name="Nielsen J.B."/>
            <person name="Nielsen M.L."/>
            <person name="van Ooyen A.J."/>
            <person name="Pel H.J."/>
            <person name="Poulsen L."/>
            <person name="Samson R.A."/>
            <person name="Stam H."/>
            <person name="Tsang A."/>
            <person name="van den Brink J.M."/>
            <person name="Atkins A."/>
            <person name="Aerts A."/>
            <person name="Shapiro H."/>
            <person name="Pangilinan J."/>
            <person name="Salamov A."/>
            <person name="Lou Y."/>
            <person name="Lindquist E."/>
            <person name="Lucas S."/>
            <person name="Grimwood J."/>
            <person name="Grigoriev I.V."/>
            <person name="Kubicek C.P."/>
            <person name="Martinez D."/>
            <person name="van Peij N.N."/>
            <person name="Roubos J.A."/>
            <person name="Nielsen J."/>
            <person name="Baker S.E."/>
        </authorList>
    </citation>
    <scope>NUCLEOTIDE SEQUENCE [LARGE SCALE GENOMIC DNA]</scope>
    <source>
        <strain evidence="2">ATCC 1015 / CBS 113.46 / FGSC A1144 / LSHB Ac4 / NCTC 3858a / NRRL 328 / USDA 3528.7</strain>
    </source>
</reference>
<name>G3XYC0_ASPNA</name>
<proteinExistence type="predicted"/>
<dbReference type="VEuPathDB" id="FungiDB:ASPNIDRAFT2_40671"/>
<evidence type="ECO:0000313" key="1">
    <source>
        <dbReference type="EMBL" id="EHA24750.1"/>
    </source>
</evidence>
<organism evidence="1 2">
    <name type="scientific">Aspergillus niger (strain ATCC 1015 / CBS 113.46 / FGSC A1144 / LSHB Ac4 / NCTC 3858a / NRRL 328 / USDA 3528.7)</name>
    <dbReference type="NCBI Taxonomy" id="380704"/>
    <lineage>
        <taxon>Eukaryota</taxon>
        <taxon>Fungi</taxon>
        <taxon>Dikarya</taxon>
        <taxon>Ascomycota</taxon>
        <taxon>Pezizomycotina</taxon>
        <taxon>Eurotiomycetes</taxon>
        <taxon>Eurotiomycetidae</taxon>
        <taxon>Eurotiales</taxon>
        <taxon>Aspergillaceae</taxon>
        <taxon>Aspergillus</taxon>
        <taxon>Aspergillus subgen. Circumdati</taxon>
    </lineage>
</organism>
<gene>
    <name evidence="1" type="ORF">ASPNIDRAFT_40671</name>
</gene>
<dbReference type="HOGENOM" id="CLU_1106890_0_0_1"/>